<keyword evidence="2" id="KW-1185">Reference proteome</keyword>
<dbReference type="Proteomes" id="UP001239111">
    <property type="component" value="Chromosome 4"/>
</dbReference>
<sequence length="701" mass="78134">MINPAWLMFFILAGHDVLAQQILGCFKSSSEEPDLPLLVARRVNSPAECVKECKASYYMFAGLMKGYECRCGSQVGRKGPANDCNIYCSGDSNLPCGSDESMSIYASGHKGPSPPTRIHVTNREQDSLKVIWQKPYITNGKIVSYTLKAIALQTTASYPLPLVESEVLGESSNSTTLQSLHPGTQYNITMYASNNEGSSDIAYAIEWTRIGPPNQPNVPKILSKSDRTVTIEVPQGSSENGPLSYYHVVVVQAGTVAPTSSDVAYESFDKAMREGLGYYLAGKFDVSDYGMFKKFVVGDGRLIGGYHNVPLDGASKHSQIGIALESRIRDEVQYSYSDLTSSPHRIHTRDSSNANTANATTVILYSLIVLLSILLLATVLIYFILRKKFQQVQRHRLPEHQELTLQGPLHEVDNMAYIPEDIPERTNHYQDLKSKVWSIPRNFLNFDPNPMRRGHFGTVHMGTVQRDAIPVPVTVHKISDTQLKGSEKRKMLRELDVCIKAGSSKYLASLVGNCETPDTLFVAFEMPPQNLKQRLLSVRSGEHFPCEQMLRIGACIADALRHLDSLKIVHGCVCARSVGLLEDYSPKIMGHGLSKYVLEDVKYARWTAIETFANPKRPQAPSVVWAYGVLLWEMFAMGGTPYSNLEMDSDVEEAVNVGRRLEQLPDVPDPVYEVMNSCWLKDPEERPTFDELVRLVSFCLE</sequence>
<dbReference type="EMBL" id="CM056744">
    <property type="protein sequence ID" value="KAJ8664878.1"/>
    <property type="molecule type" value="Genomic_DNA"/>
</dbReference>
<evidence type="ECO:0000313" key="2">
    <source>
        <dbReference type="Proteomes" id="UP001239111"/>
    </source>
</evidence>
<evidence type="ECO:0000313" key="1">
    <source>
        <dbReference type="EMBL" id="KAJ8664878.1"/>
    </source>
</evidence>
<name>A0ACC2N2A5_9HYME</name>
<protein>
    <submittedName>
        <fullName evidence="1">Uncharacterized protein</fullName>
    </submittedName>
</protein>
<accession>A0ACC2N2A5</accession>
<organism evidence="1 2">
    <name type="scientific">Eretmocerus hayati</name>
    <dbReference type="NCBI Taxonomy" id="131215"/>
    <lineage>
        <taxon>Eukaryota</taxon>
        <taxon>Metazoa</taxon>
        <taxon>Ecdysozoa</taxon>
        <taxon>Arthropoda</taxon>
        <taxon>Hexapoda</taxon>
        <taxon>Insecta</taxon>
        <taxon>Pterygota</taxon>
        <taxon>Neoptera</taxon>
        <taxon>Endopterygota</taxon>
        <taxon>Hymenoptera</taxon>
        <taxon>Apocrita</taxon>
        <taxon>Proctotrupomorpha</taxon>
        <taxon>Chalcidoidea</taxon>
        <taxon>Aphelinidae</taxon>
        <taxon>Aphelininae</taxon>
        <taxon>Eretmocerus</taxon>
    </lineage>
</organism>
<comment type="caution">
    <text evidence="1">The sequence shown here is derived from an EMBL/GenBank/DDBJ whole genome shotgun (WGS) entry which is preliminary data.</text>
</comment>
<reference evidence="1" key="1">
    <citation type="submission" date="2023-04" db="EMBL/GenBank/DDBJ databases">
        <title>A chromosome-level genome assembly of the parasitoid wasp Eretmocerus hayati.</title>
        <authorList>
            <person name="Zhong Y."/>
            <person name="Liu S."/>
            <person name="Liu Y."/>
        </authorList>
    </citation>
    <scope>NUCLEOTIDE SEQUENCE</scope>
    <source>
        <strain evidence="1">ZJU_SS_LIU_2023</strain>
    </source>
</reference>
<proteinExistence type="predicted"/>
<gene>
    <name evidence="1" type="ORF">QAD02_006540</name>
</gene>